<feature type="modified residue" description="4-aspartylphosphate" evidence="2">
    <location>
        <position position="55"/>
    </location>
</feature>
<dbReference type="InterPro" id="IPR016032">
    <property type="entry name" value="Sig_transdc_resp-reg_C-effctor"/>
</dbReference>
<dbReference type="EMBL" id="PNCM01000012">
    <property type="protein sequence ID" value="TMP82266.1"/>
    <property type="molecule type" value="Genomic_DNA"/>
</dbReference>
<feature type="DNA-binding region" description="OmpR/PhoB-type" evidence="3">
    <location>
        <begin position="128"/>
        <end position="227"/>
    </location>
</feature>
<evidence type="ECO:0000256" key="2">
    <source>
        <dbReference type="PROSITE-ProRule" id="PRU00169"/>
    </source>
</evidence>
<dbReference type="InterPro" id="IPR001867">
    <property type="entry name" value="OmpR/PhoB-type_DNA-bd"/>
</dbReference>
<dbReference type="GO" id="GO:0006355">
    <property type="term" value="P:regulation of DNA-templated transcription"/>
    <property type="evidence" value="ECO:0007669"/>
    <property type="project" value="InterPro"/>
</dbReference>
<evidence type="ECO:0000256" key="3">
    <source>
        <dbReference type="PROSITE-ProRule" id="PRU01091"/>
    </source>
</evidence>
<dbReference type="Gene3D" id="6.10.250.690">
    <property type="match status" value="1"/>
</dbReference>
<evidence type="ECO:0000313" key="7">
    <source>
        <dbReference type="Proteomes" id="UP000307362"/>
    </source>
</evidence>
<dbReference type="SUPFAM" id="SSF52172">
    <property type="entry name" value="CheY-like"/>
    <property type="match status" value="1"/>
</dbReference>
<dbReference type="RefSeq" id="WP_138566738.1">
    <property type="nucleotide sequence ID" value="NZ_PNCM01000012.1"/>
</dbReference>
<dbReference type="InterPro" id="IPR036388">
    <property type="entry name" value="WH-like_DNA-bd_sf"/>
</dbReference>
<protein>
    <submittedName>
        <fullName evidence="6">DNA-binding response regulator</fullName>
    </submittedName>
</protein>
<dbReference type="PANTHER" id="PTHR48111">
    <property type="entry name" value="REGULATOR OF RPOS"/>
    <property type="match status" value="1"/>
</dbReference>
<dbReference type="SUPFAM" id="SSF46894">
    <property type="entry name" value="C-terminal effector domain of the bipartite response regulators"/>
    <property type="match status" value="1"/>
</dbReference>
<dbReference type="InterPro" id="IPR001789">
    <property type="entry name" value="Sig_transdc_resp-reg_receiver"/>
</dbReference>
<dbReference type="OrthoDB" id="9802426at2"/>
<dbReference type="InterPro" id="IPR039420">
    <property type="entry name" value="WalR-like"/>
</dbReference>
<reference evidence="6 7" key="1">
    <citation type="submission" date="2017-12" db="EMBL/GenBank/DDBJ databases">
        <authorList>
            <person name="Paulsen S."/>
            <person name="Gram L.K."/>
        </authorList>
    </citation>
    <scope>NUCLEOTIDE SEQUENCE [LARGE SCALE GENOMIC DNA]</scope>
    <source>
        <strain evidence="6 7">S1189</strain>
    </source>
</reference>
<keyword evidence="1 3" id="KW-0238">DNA-binding</keyword>
<dbReference type="GO" id="GO:0000156">
    <property type="term" value="F:phosphorelay response regulator activity"/>
    <property type="evidence" value="ECO:0007669"/>
    <property type="project" value="TreeGrafter"/>
</dbReference>
<dbReference type="Pfam" id="PF00072">
    <property type="entry name" value="Response_reg"/>
    <property type="match status" value="1"/>
</dbReference>
<dbReference type="Pfam" id="PF00486">
    <property type="entry name" value="Trans_reg_C"/>
    <property type="match status" value="1"/>
</dbReference>
<comment type="caution">
    <text evidence="6">The sequence shown here is derived from an EMBL/GenBank/DDBJ whole genome shotgun (WGS) entry which is preliminary data.</text>
</comment>
<accession>A0A5S3YW36</accession>
<feature type="domain" description="OmpR/PhoB-type" evidence="5">
    <location>
        <begin position="128"/>
        <end position="227"/>
    </location>
</feature>
<reference evidence="7" key="2">
    <citation type="submission" date="2019-06" db="EMBL/GenBank/DDBJ databases">
        <title>Co-occurence of chitin degradation, pigmentation and bioactivity in marine Pseudoalteromonas.</title>
        <authorList>
            <person name="Sonnenschein E.C."/>
            <person name="Bech P.K."/>
        </authorList>
    </citation>
    <scope>NUCLEOTIDE SEQUENCE [LARGE SCALE GENOMIC DNA]</scope>
    <source>
        <strain evidence="7">S1189</strain>
    </source>
</reference>
<evidence type="ECO:0000259" key="4">
    <source>
        <dbReference type="PROSITE" id="PS50110"/>
    </source>
</evidence>
<dbReference type="PROSITE" id="PS51755">
    <property type="entry name" value="OMPR_PHOB"/>
    <property type="match status" value="1"/>
</dbReference>
<organism evidence="6 7">
    <name type="scientific">Pseudoalteromonas phenolica</name>
    <dbReference type="NCBI Taxonomy" id="161398"/>
    <lineage>
        <taxon>Bacteria</taxon>
        <taxon>Pseudomonadati</taxon>
        <taxon>Pseudomonadota</taxon>
        <taxon>Gammaproteobacteria</taxon>
        <taxon>Alteromonadales</taxon>
        <taxon>Pseudoalteromonadaceae</taxon>
        <taxon>Pseudoalteromonas</taxon>
    </lineage>
</organism>
<dbReference type="GO" id="GO:0000976">
    <property type="term" value="F:transcription cis-regulatory region binding"/>
    <property type="evidence" value="ECO:0007669"/>
    <property type="project" value="TreeGrafter"/>
</dbReference>
<proteinExistence type="predicted"/>
<evidence type="ECO:0000313" key="6">
    <source>
        <dbReference type="EMBL" id="TMP82266.1"/>
    </source>
</evidence>
<keyword evidence="2" id="KW-0597">Phosphoprotein</keyword>
<dbReference type="SMART" id="SM00862">
    <property type="entry name" value="Trans_reg_C"/>
    <property type="match status" value="1"/>
</dbReference>
<dbReference type="GO" id="GO:0032993">
    <property type="term" value="C:protein-DNA complex"/>
    <property type="evidence" value="ECO:0007669"/>
    <property type="project" value="TreeGrafter"/>
</dbReference>
<dbReference type="AlphaFoldDB" id="A0A5S3YW36"/>
<evidence type="ECO:0000256" key="1">
    <source>
        <dbReference type="ARBA" id="ARBA00023125"/>
    </source>
</evidence>
<dbReference type="InterPro" id="IPR011006">
    <property type="entry name" value="CheY-like_superfamily"/>
</dbReference>
<evidence type="ECO:0000259" key="5">
    <source>
        <dbReference type="PROSITE" id="PS51755"/>
    </source>
</evidence>
<sequence length="231" mass="25779">MKNKVSIIYVEDDASSAEILTLYLERQGYKVNHFDNAADAKRALANLNFDLAIFDIMLPKGDGIELLQLAVSKQLPSIMVTAKITESDRLLGFDLGADDYVCKPYSPREVVSRVQALLKRTQKTNMVIDTLKFGKLEISPHTKLVTLASKPLKLTALEYALLICLAKRPLQIVSREQLINLVWQGASDITDRTVDTHLANLRKKLADSKKAPIYIATHYGQGYQFIASKTA</sequence>
<dbReference type="PROSITE" id="PS50110">
    <property type="entry name" value="RESPONSE_REGULATORY"/>
    <property type="match status" value="1"/>
</dbReference>
<gene>
    <name evidence="6" type="ORF">CWB73_05085</name>
</gene>
<dbReference type="CDD" id="cd00383">
    <property type="entry name" value="trans_reg_C"/>
    <property type="match status" value="1"/>
</dbReference>
<dbReference type="SMART" id="SM00448">
    <property type="entry name" value="REC"/>
    <property type="match status" value="1"/>
</dbReference>
<dbReference type="Gene3D" id="1.10.10.10">
    <property type="entry name" value="Winged helix-like DNA-binding domain superfamily/Winged helix DNA-binding domain"/>
    <property type="match status" value="1"/>
</dbReference>
<dbReference type="Proteomes" id="UP000307362">
    <property type="component" value="Unassembled WGS sequence"/>
</dbReference>
<dbReference type="PANTHER" id="PTHR48111:SF59">
    <property type="entry name" value="TRANSCRIPTIONAL REGULATORY PROTEIN BAER"/>
    <property type="match status" value="1"/>
</dbReference>
<name>A0A5S3YW36_9GAMM</name>
<dbReference type="Gene3D" id="3.40.50.2300">
    <property type="match status" value="1"/>
</dbReference>
<feature type="domain" description="Response regulatory" evidence="4">
    <location>
        <begin position="6"/>
        <end position="118"/>
    </location>
</feature>
<dbReference type="GO" id="GO:0005829">
    <property type="term" value="C:cytosol"/>
    <property type="evidence" value="ECO:0007669"/>
    <property type="project" value="TreeGrafter"/>
</dbReference>